<comment type="caution">
    <text evidence="2">The sequence shown here is derived from an EMBL/GenBank/DDBJ whole genome shotgun (WGS) entry which is preliminary data.</text>
</comment>
<protein>
    <submittedName>
        <fullName evidence="2">Uncharacterized protein</fullName>
    </submittedName>
</protein>
<gene>
    <name evidence="2" type="ORF">CRG98_030321</name>
</gene>
<evidence type="ECO:0000256" key="1">
    <source>
        <dbReference type="SAM" id="MobiDB-lite"/>
    </source>
</evidence>
<proteinExistence type="predicted"/>
<sequence>MPLPPATSAGRTVMLEGFFTVLTLSREEAVTACPGSCTFETCHECIDLPLRSPRNSTSLGVVIGVVVPATFPLGCRGRCSRVLTALDVQPGHPTPKTTSPTLSSYTEARKAYIMMGNDQSRGGRGRHNTVEPWKLTTRSPRRDP</sequence>
<reference evidence="2 3" key="1">
    <citation type="submission" date="2017-11" db="EMBL/GenBank/DDBJ databases">
        <title>De-novo sequencing of pomegranate (Punica granatum L.) genome.</title>
        <authorList>
            <person name="Akparov Z."/>
            <person name="Amiraslanov A."/>
            <person name="Hajiyeva S."/>
            <person name="Abbasov M."/>
            <person name="Kaur K."/>
            <person name="Hamwieh A."/>
            <person name="Solovyev V."/>
            <person name="Salamov A."/>
            <person name="Braich B."/>
            <person name="Kosarev P."/>
            <person name="Mahmoud A."/>
            <person name="Hajiyev E."/>
            <person name="Babayeva S."/>
            <person name="Izzatullayeva V."/>
            <person name="Mammadov A."/>
            <person name="Mammadov A."/>
            <person name="Sharifova S."/>
            <person name="Ojaghi J."/>
            <person name="Eynullazada K."/>
            <person name="Bayramov B."/>
            <person name="Abdulazimova A."/>
            <person name="Shahmuradov I."/>
        </authorList>
    </citation>
    <scope>NUCLEOTIDE SEQUENCE [LARGE SCALE GENOMIC DNA]</scope>
    <source>
        <strain evidence="3">cv. AG2017</strain>
        <tissue evidence="2">Leaf</tissue>
    </source>
</reference>
<name>A0A2I0IZ51_PUNGR</name>
<evidence type="ECO:0000313" key="3">
    <source>
        <dbReference type="Proteomes" id="UP000233551"/>
    </source>
</evidence>
<evidence type="ECO:0000313" key="2">
    <source>
        <dbReference type="EMBL" id="PKI49278.1"/>
    </source>
</evidence>
<accession>A0A2I0IZ51</accession>
<dbReference type="AlphaFoldDB" id="A0A2I0IZ51"/>
<feature type="region of interest" description="Disordered" evidence="1">
    <location>
        <begin position="117"/>
        <end position="144"/>
    </location>
</feature>
<keyword evidence="3" id="KW-1185">Reference proteome</keyword>
<organism evidence="2 3">
    <name type="scientific">Punica granatum</name>
    <name type="common">Pomegranate</name>
    <dbReference type="NCBI Taxonomy" id="22663"/>
    <lineage>
        <taxon>Eukaryota</taxon>
        <taxon>Viridiplantae</taxon>
        <taxon>Streptophyta</taxon>
        <taxon>Embryophyta</taxon>
        <taxon>Tracheophyta</taxon>
        <taxon>Spermatophyta</taxon>
        <taxon>Magnoliopsida</taxon>
        <taxon>eudicotyledons</taxon>
        <taxon>Gunneridae</taxon>
        <taxon>Pentapetalae</taxon>
        <taxon>rosids</taxon>
        <taxon>malvids</taxon>
        <taxon>Myrtales</taxon>
        <taxon>Lythraceae</taxon>
        <taxon>Punica</taxon>
    </lineage>
</organism>
<dbReference type="Proteomes" id="UP000233551">
    <property type="component" value="Unassembled WGS sequence"/>
</dbReference>
<dbReference type="EMBL" id="PGOL01002254">
    <property type="protein sequence ID" value="PKI49278.1"/>
    <property type="molecule type" value="Genomic_DNA"/>
</dbReference>